<dbReference type="SUPFAM" id="SSF52821">
    <property type="entry name" value="Rhodanese/Cell cycle control phosphatase"/>
    <property type="match status" value="1"/>
</dbReference>
<dbReference type="EMBL" id="CP022163">
    <property type="protein sequence ID" value="ATB26684.1"/>
    <property type="molecule type" value="Genomic_DNA"/>
</dbReference>
<dbReference type="InterPro" id="IPR036873">
    <property type="entry name" value="Rhodanese-like_dom_sf"/>
</dbReference>
<sequence length="118" mass="13127">MIQARMPCTELFVRLGDDEVLVLDCRDPSDWERYGLHIPGALWMTFEEILQDAAVLPDDELIVLCGCAPDGSDTRRVCRLLQRQGFQVVCLEGGLQGWLTEGLPVEYHFAGASASQVC</sequence>
<feature type="domain" description="Rhodanese" evidence="1">
    <location>
        <begin position="16"/>
        <end position="107"/>
    </location>
</feature>
<keyword evidence="3" id="KW-1185">Reference proteome</keyword>
<dbReference type="InterPro" id="IPR050229">
    <property type="entry name" value="GlpE_sulfurtransferase"/>
</dbReference>
<dbReference type="Proteomes" id="UP000217289">
    <property type="component" value="Chromosome"/>
</dbReference>
<proteinExistence type="predicted"/>
<organism evidence="2 3">
    <name type="scientific">Melittangium boletus DSM 14713</name>
    <dbReference type="NCBI Taxonomy" id="1294270"/>
    <lineage>
        <taxon>Bacteria</taxon>
        <taxon>Pseudomonadati</taxon>
        <taxon>Myxococcota</taxon>
        <taxon>Myxococcia</taxon>
        <taxon>Myxococcales</taxon>
        <taxon>Cystobacterineae</taxon>
        <taxon>Archangiaceae</taxon>
        <taxon>Melittangium</taxon>
    </lineage>
</organism>
<dbReference type="PANTHER" id="PTHR43031">
    <property type="entry name" value="FAD-DEPENDENT OXIDOREDUCTASE"/>
    <property type="match status" value="1"/>
</dbReference>
<evidence type="ECO:0000313" key="3">
    <source>
        <dbReference type="Proteomes" id="UP000217289"/>
    </source>
</evidence>
<dbReference type="PANTHER" id="PTHR43031:SF16">
    <property type="entry name" value="OXIDOREDUCTASE"/>
    <property type="match status" value="1"/>
</dbReference>
<dbReference type="InterPro" id="IPR001763">
    <property type="entry name" value="Rhodanese-like_dom"/>
</dbReference>
<dbReference type="CDD" id="cd00158">
    <property type="entry name" value="RHOD"/>
    <property type="match status" value="1"/>
</dbReference>
<evidence type="ECO:0000313" key="2">
    <source>
        <dbReference type="EMBL" id="ATB26684.1"/>
    </source>
</evidence>
<dbReference type="KEGG" id="mbd:MEBOL_000117"/>
<reference evidence="2 3" key="1">
    <citation type="submission" date="2017-06" db="EMBL/GenBank/DDBJ databases">
        <authorList>
            <person name="Kim H.J."/>
            <person name="Triplett B.A."/>
        </authorList>
    </citation>
    <scope>NUCLEOTIDE SEQUENCE [LARGE SCALE GENOMIC DNA]</scope>
    <source>
        <strain evidence="2 3">DSM 14713</strain>
    </source>
</reference>
<dbReference type="Pfam" id="PF00581">
    <property type="entry name" value="Rhodanese"/>
    <property type="match status" value="1"/>
</dbReference>
<dbReference type="Gene3D" id="3.40.250.10">
    <property type="entry name" value="Rhodanese-like domain"/>
    <property type="match status" value="1"/>
</dbReference>
<dbReference type="PROSITE" id="PS50206">
    <property type="entry name" value="RHODANESE_3"/>
    <property type="match status" value="1"/>
</dbReference>
<accession>A0A286NUN9</accession>
<protein>
    <submittedName>
        <fullName evidence="2">Rhodanese-like domain-containing protein</fullName>
    </submittedName>
</protein>
<dbReference type="RefSeq" id="WP_425437596.1">
    <property type="nucleotide sequence ID" value="NZ_CP022163.1"/>
</dbReference>
<name>A0A286NUN9_9BACT</name>
<dbReference type="AlphaFoldDB" id="A0A286NUN9"/>
<gene>
    <name evidence="2" type="ORF">MEBOL_000117</name>
</gene>
<evidence type="ECO:0000259" key="1">
    <source>
        <dbReference type="PROSITE" id="PS50206"/>
    </source>
</evidence>
<dbReference type="SMART" id="SM00450">
    <property type="entry name" value="RHOD"/>
    <property type="match status" value="1"/>
</dbReference>